<feature type="compositionally biased region" description="Low complexity" evidence="1">
    <location>
        <begin position="221"/>
        <end position="270"/>
    </location>
</feature>
<accession>A0AAE0HEW4</accession>
<reference evidence="2" key="2">
    <citation type="submission" date="2023-06" db="EMBL/GenBank/DDBJ databases">
        <authorList>
            <consortium name="Lawrence Berkeley National Laboratory"/>
            <person name="Haridas S."/>
            <person name="Hensen N."/>
            <person name="Bonometti L."/>
            <person name="Westerberg I."/>
            <person name="Brannstrom I.O."/>
            <person name="Guillou S."/>
            <person name="Cros-Aarteil S."/>
            <person name="Calhoun S."/>
            <person name="Kuo A."/>
            <person name="Mondo S."/>
            <person name="Pangilinan J."/>
            <person name="Riley R."/>
            <person name="Labutti K."/>
            <person name="Andreopoulos B."/>
            <person name="Lipzen A."/>
            <person name="Chen C."/>
            <person name="Yanf M."/>
            <person name="Daum C."/>
            <person name="Ng V."/>
            <person name="Clum A."/>
            <person name="Steindorff A."/>
            <person name="Ohm R."/>
            <person name="Martin F."/>
            <person name="Silar P."/>
            <person name="Natvig D."/>
            <person name="Lalanne C."/>
            <person name="Gautier V."/>
            <person name="Ament-Velasquez S.L."/>
            <person name="Kruys A."/>
            <person name="Hutchinson M.I."/>
            <person name="Powell A.J."/>
            <person name="Barry K."/>
            <person name="Miller A.N."/>
            <person name="Grigoriev I.V."/>
            <person name="Debuchy R."/>
            <person name="Gladieux P."/>
            <person name="Thoren M.H."/>
            <person name="Johannesson H."/>
        </authorList>
    </citation>
    <scope>NUCLEOTIDE SEQUENCE</scope>
    <source>
        <strain evidence="2">CBS 168.71</strain>
    </source>
</reference>
<evidence type="ECO:0000256" key="1">
    <source>
        <dbReference type="SAM" id="MobiDB-lite"/>
    </source>
</evidence>
<feature type="compositionally biased region" description="Acidic residues" evidence="1">
    <location>
        <begin position="349"/>
        <end position="366"/>
    </location>
</feature>
<dbReference type="Gene3D" id="3.40.50.1000">
    <property type="entry name" value="HAD superfamily/HAD-like"/>
    <property type="match status" value="1"/>
</dbReference>
<evidence type="ECO:0000313" key="3">
    <source>
        <dbReference type="Proteomes" id="UP001278766"/>
    </source>
</evidence>
<dbReference type="InterPro" id="IPR036412">
    <property type="entry name" value="HAD-like_sf"/>
</dbReference>
<protein>
    <submittedName>
        <fullName evidence="2">Uncharacterized protein</fullName>
    </submittedName>
</protein>
<dbReference type="InterPro" id="IPR023214">
    <property type="entry name" value="HAD_sf"/>
</dbReference>
<comment type="caution">
    <text evidence="2">The sequence shown here is derived from an EMBL/GenBank/DDBJ whole genome shotgun (WGS) entry which is preliminary data.</text>
</comment>
<gene>
    <name evidence="2" type="ORF">B0H64DRAFT_443474</name>
</gene>
<feature type="compositionally biased region" description="Low complexity" evidence="1">
    <location>
        <begin position="367"/>
        <end position="380"/>
    </location>
</feature>
<evidence type="ECO:0000313" key="2">
    <source>
        <dbReference type="EMBL" id="KAK3294396.1"/>
    </source>
</evidence>
<keyword evidence="3" id="KW-1185">Reference proteome</keyword>
<dbReference type="AlphaFoldDB" id="A0AAE0HEW4"/>
<organism evidence="2 3">
    <name type="scientific">Chaetomium fimeti</name>
    <dbReference type="NCBI Taxonomy" id="1854472"/>
    <lineage>
        <taxon>Eukaryota</taxon>
        <taxon>Fungi</taxon>
        <taxon>Dikarya</taxon>
        <taxon>Ascomycota</taxon>
        <taxon>Pezizomycotina</taxon>
        <taxon>Sordariomycetes</taxon>
        <taxon>Sordariomycetidae</taxon>
        <taxon>Sordariales</taxon>
        <taxon>Chaetomiaceae</taxon>
        <taxon>Chaetomium</taxon>
    </lineage>
</organism>
<sequence>MTPTQANGHKRARSPLDFELVVPETTATDQATRSSPRMVLMHLSALLSCEESITSVSRTLAAEVLPEDDLPKFTNETIVRAFTMSPMALDILGDIIGRDLTPEEARLAKESYSRIHHDVGGPLLGLAPRAKEFLELMKRHREDIKLAVISQNPPAAAAKLAAMGVGHLVDVIIPRIHIQVHSTDPATAVDFFWDHWQRMVAPSFITLCRGTPAATNIANGTTTPPSSETTAAATNKNDTTPVPTNTTAIPNTPTTTTPTTTNPNTTPAPLTPSQTLVVSCGLYDLSIAQPSGAQTCWVRRIRDEAAASAAARESTSVPHDMVVSGLDELGVELFGEGVGRRGEGLGEGELSEEGSVEESSVEEGSVEDGPVQEAMSVASSSEGAEVEVVKVVTVAATLEE</sequence>
<dbReference type="RefSeq" id="XP_062657910.1">
    <property type="nucleotide sequence ID" value="XM_062806710.1"/>
</dbReference>
<dbReference type="GeneID" id="87843658"/>
<dbReference type="Proteomes" id="UP001278766">
    <property type="component" value="Unassembled WGS sequence"/>
</dbReference>
<feature type="region of interest" description="Disordered" evidence="1">
    <location>
        <begin position="340"/>
        <end position="380"/>
    </location>
</feature>
<name>A0AAE0HEW4_9PEZI</name>
<feature type="region of interest" description="Disordered" evidence="1">
    <location>
        <begin position="216"/>
        <end position="270"/>
    </location>
</feature>
<dbReference type="SUPFAM" id="SSF56784">
    <property type="entry name" value="HAD-like"/>
    <property type="match status" value="1"/>
</dbReference>
<reference evidence="2" key="1">
    <citation type="journal article" date="2023" name="Mol. Phylogenet. Evol.">
        <title>Genome-scale phylogeny and comparative genomics of the fungal order Sordariales.</title>
        <authorList>
            <person name="Hensen N."/>
            <person name="Bonometti L."/>
            <person name="Westerberg I."/>
            <person name="Brannstrom I.O."/>
            <person name="Guillou S."/>
            <person name="Cros-Aarteil S."/>
            <person name="Calhoun S."/>
            <person name="Haridas S."/>
            <person name="Kuo A."/>
            <person name="Mondo S."/>
            <person name="Pangilinan J."/>
            <person name="Riley R."/>
            <person name="LaButti K."/>
            <person name="Andreopoulos B."/>
            <person name="Lipzen A."/>
            <person name="Chen C."/>
            <person name="Yan M."/>
            <person name="Daum C."/>
            <person name="Ng V."/>
            <person name="Clum A."/>
            <person name="Steindorff A."/>
            <person name="Ohm R.A."/>
            <person name="Martin F."/>
            <person name="Silar P."/>
            <person name="Natvig D.O."/>
            <person name="Lalanne C."/>
            <person name="Gautier V."/>
            <person name="Ament-Velasquez S.L."/>
            <person name="Kruys A."/>
            <person name="Hutchinson M.I."/>
            <person name="Powell A.J."/>
            <person name="Barry K."/>
            <person name="Miller A.N."/>
            <person name="Grigoriev I.V."/>
            <person name="Debuchy R."/>
            <person name="Gladieux P."/>
            <person name="Hiltunen Thoren M."/>
            <person name="Johannesson H."/>
        </authorList>
    </citation>
    <scope>NUCLEOTIDE SEQUENCE</scope>
    <source>
        <strain evidence="2">CBS 168.71</strain>
    </source>
</reference>
<dbReference type="EMBL" id="JAUEPN010000005">
    <property type="protein sequence ID" value="KAK3294396.1"/>
    <property type="molecule type" value="Genomic_DNA"/>
</dbReference>
<proteinExistence type="predicted"/>